<dbReference type="Proteomes" id="UP001597264">
    <property type="component" value="Unassembled WGS sequence"/>
</dbReference>
<accession>A0ABW3U512</accession>
<evidence type="ECO:0000313" key="2">
    <source>
        <dbReference type="Proteomes" id="UP001597264"/>
    </source>
</evidence>
<gene>
    <name evidence="1" type="ORF">ACFQ2X_04870</name>
</gene>
<protein>
    <submittedName>
        <fullName evidence="1">Uncharacterized protein</fullName>
    </submittedName>
</protein>
<organism evidence="1 2">
    <name type="scientific">Microbulbifer celer</name>
    <dbReference type="NCBI Taxonomy" id="435905"/>
    <lineage>
        <taxon>Bacteria</taxon>
        <taxon>Pseudomonadati</taxon>
        <taxon>Pseudomonadota</taxon>
        <taxon>Gammaproteobacteria</taxon>
        <taxon>Cellvibrionales</taxon>
        <taxon>Microbulbiferaceae</taxon>
        <taxon>Microbulbifer</taxon>
    </lineage>
</organism>
<reference evidence="2" key="1">
    <citation type="journal article" date="2019" name="Int. J. Syst. Evol. Microbiol.">
        <title>The Global Catalogue of Microorganisms (GCM) 10K type strain sequencing project: providing services to taxonomists for standard genome sequencing and annotation.</title>
        <authorList>
            <consortium name="The Broad Institute Genomics Platform"/>
            <consortium name="The Broad Institute Genome Sequencing Center for Infectious Disease"/>
            <person name="Wu L."/>
            <person name="Ma J."/>
        </authorList>
    </citation>
    <scope>NUCLEOTIDE SEQUENCE [LARGE SCALE GENOMIC DNA]</scope>
    <source>
        <strain evidence="2">CCUG 54356</strain>
    </source>
</reference>
<comment type="caution">
    <text evidence="1">The sequence shown here is derived from an EMBL/GenBank/DDBJ whole genome shotgun (WGS) entry which is preliminary data.</text>
</comment>
<dbReference type="EMBL" id="JBHTLR010000005">
    <property type="protein sequence ID" value="MFD1215923.1"/>
    <property type="molecule type" value="Genomic_DNA"/>
</dbReference>
<proteinExistence type="predicted"/>
<keyword evidence="2" id="KW-1185">Reference proteome</keyword>
<dbReference type="RefSeq" id="WP_230436252.1">
    <property type="nucleotide sequence ID" value="NZ_CP087715.1"/>
</dbReference>
<sequence>MGFRAGSENLRSQLHSAFIQLAAKGGDVKATLMVHHQLHGWLKVCDSDQRYPIITNPLQLDFSNLWQSVIYTLAEADSWPSDEEKLRRKLERQMRRRAETAAARRSRFHIVKTT</sequence>
<name>A0ABW3U512_9GAMM</name>
<evidence type="ECO:0000313" key="1">
    <source>
        <dbReference type="EMBL" id="MFD1215923.1"/>
    </source>
</evidence>